<keyword evidence="4" id="KW-0804">Transcription</keyword>
<keyword evidence="2" id="KW-0805">Transcription regulation</keyword>
<dbReference type="EMBL" id="JBHSSW010000060">
    <property type="protein sequence ID" value="MFC6199580.1"/>
    <property type="molecule type" value="Genomic_DNA"/>
</dbReference>
<name>A0ABW1SD20_9PROT</name>
<feature type="domain" description="HTH lysR-type" evidence="5">
    <location>
        <begin position="7"/>
        <end position="64"/>
    </location>
</feature>
<proteinExistence type="inferred from homology"/>
<dbReference type="InterPro" id="IPR005119">
    <property type="entry name" value="LysR_subst-bd"/>
</dbReference>
<dbReference type="PRINTS" id="PR00039">
    <property type="entry name" value="HTHLYSR"/>
</dbReference>
<dbReference type="SUPFAM" id="SSF53850">
    <property type="entry name" value="Periplasmic binding protein-like II"/>
    <property type="match status" value="1"/>
</dbReference>
<sequence>MDRARLPALGSLRAFEAVARQGSLVAAASELNVTHGALSKQVRGLEDELGEPLFERRNRGLHLTPKGAWLAEKLGPLFGGLAQTMSEFHALDAGPQPLILSCEPTLCLRFLIPAMVDLEQETGIAVRVLAAGGPVDFVAQGFDLALRRQDFPLPAGVEALPLVEERMGPVIAPSLADAALSDLPRLHSRTRPDAWKAWTRGHKARFSGTDIQYQHFYLTLQAALAGQGVAMASVHMVATALEQGRLIAPHGFSPDGTQYVMLRPAGRASDGRVEALVEWLRDRMARHLSL</sequence>
<evidence type="ECO:0000256" key="2">
    <source>
        <dbReference type="ARBA" id="ARBA00023015"/>
    </source>
</evidence>
<evidence type="ECO:0000313" key="7">
    <source>
        <dbReference type="Proteomes" id="UP001596303"/>
    </source>
</evidence>
<dbReference type="PANTHER" id="PTHR30537">
    <property type="entry name" value="HTH-TYPE TRANSCRIPTIONAL REGULATOR"/>
    <property type="match status" value="1"/>
</dbReference>
<keyword evidence="7" id="KW-1185">Reference proteome</keyword>
<dbReference type="InterPro" id="IPR058163">
    <property type="entry name" value="LysR-type_TF_proteobact-type"/>
</dbReference>
<dbReference type="Pfam" id="PF00126">
    <property type="entry name" value="HTH_1"/>
    <property type="match status" value="1"/>
</dbReference>
<dbReference type="InterPro" id="IPR000847">
    <property type="entry name" value="LysR_HTH_N"/>
</dbReference>
<dbReference type="InterPro" id="IPR036390">
    <property type="entry name" value="WH_DNA-bd_sf"/>
</dbReference>
<accession>A0ABW1SD20</accession>
<dbReference type="Proteomes" id="UP001596303">
    <property type="component" value="Unassembled WGS sequence"/>
</dbReference>
<evidence type="ECO:0000256" key="4">
    <source>
        <dbReference type="ARBA" id="ARBA00023163"/>
    </source>
</evidence>
<dbReference type="Gene3D" id="1.10.10.10">
    <property type="entry name" value="Winged helix-like DNA-binding domain superfamily/Winged helix DNA-binding domain"/>
    <property type="match status" value="1"/>
</dbReference>
<dbReference type="Pfam" id="PF03466">
    <property type="entry name" value="LysR_substrate"/>
    <property type="match status" value="1"/>
</dbReference>
<dbReference type="RefSeq" id="WP_377380721.1">
    <property type="nucleotide sequence ID" value="NZ_JBHSSW010000060.1"/>
</dbReference>
<gene>
    <name evidence="6" type="ORF">ACFQDM_15975</name>
</gene>
<organism evidence="6 7">
    <name type="scientific">Ponticaulis profundi</name>
    <dbReference type="NCBI Taxonomy" id="2665222"/>
    <lineage>
        <taxon>Bacteria</taxon>
        <taxon>Pseudomonadati</taxon>
        <taxon>Pseudomonadota</taxon>
        <taxon>Alphaproteobacteria</taxon>
        <taxon>Hyphomonadales</taxon>
        <taxon>Hyphomonadaceae</taxon>
        <taxon>Ponticaulis</taxon>
    </lineage>
</organism>
<dbReference type="Gene3D" id="3.40.190.10">
    <property type="entry name" value="Periplasmic binding protein-like II"/>
    <property type="match status" value="2"/>
</dbReference>
<protein>
    <submittedName>
        <fullName evidence="6">LysR substrate-binding domain-containing protein</fullName>
    </submittedName>
</protein>
<evidence type="ECO:0000256" key="1">
    <source>
        <dbReference type="ARBA" id="ARBA00009437"/>
    </source>
</evidence>
<keyword evidence="3" id="KW-0238">DNA-binding</keyword>
<dbReference type="PROSITE" id="PS50931">
    <property type="entry name" value="HTH_LYSR"/>
    <property type="match status" value="1"/>
</dbReference>
<dbReference type="PANTHER" id="PTHR30537:SF74">
    <property type="entry name" value="HTH-TYPE TRANSCRIPTIONAL REGULATOR TRPI"/>
    <property type="match status" value="1"/>
</dbReference>
<dbReference type="InterPro" id="IPR036388">
    <property type="entry name" value="WH-like_DNA-bd_sf"/>
</dbReference>
<dbReference type="SUPFAM" id="SSF46785">
    <property type="entry name" value="Winged helix' DNA-binding domain"/>
    <property type="match status" value="1"/>
</dbReference>
<evidence type="ECO:0000256" key="3">
    <source>
        <dbReference type="ARBA" id="ARBA00023125"/>
    </source>
</evidence>
<evidence type="ECO:0000259" key="5">
    <source>
        <dbReference type="PROSITE" id="PS50931"/>
    </source>
</evidence>
<evidence type="ECO:0000313" key="6">
    <source>
        <dbReference type="EMBL" id="MFC6199580.1"/>
    </source>
</evidence>
<reference evidence="7" key="1">
    <citation type="journal article" date="2019" name="Int. J. Syst. Evol. Microbiol.">
        <title>The Global Catalogue of Microorganisms (GCM) 10K type strain sequencing project: providing services to taxonomists for standard genome sequencing and annotation.</title>
        <authorList>
            <consortium name="The Broad Institute Genomics Platform"/>
            <consortium name="The Broad Institute Genome Sequencing Center for Infectious Disease"/>
            <person name="Wu L."/>
            <person name="Ma J."/>
        </authorList>
    </citation>
    <scope>NUCLEOTIDE SEQUENCE [LARGE SCALE GENOMIC DNA]</scope>
    <source>
        <strain evidence="7">CGMCC-1.15741</strain>
    </source>
</reference>
<comment type="caution">
    <text evidence="6">The sequence shown here is derived from an EMBL/GenBank/DDBJ whole genome shotgun (WGS) entry which is preliminary data.</text>
</comment>
<comment type="similarity">
    <text evidence="1">Belongs to the LysR transcriptional regulatory family.</text>
</comment>